<feature type="transmembrane region" description="Helical" evidence="1">
    <location>
        <begin position="6"/>
        <end position="27"/>
    </location>
</feature>
<evidence type="ECO:0000313" key="3">
    <source>
        <dbReference type="Proteomes" id="UP000737018"/>
    </source>
</evidence>
<keyword evidence="1" id="KW-0472">Membrane</keyword>
<comment type="caution">
    <text evidence="2">The sequence shown here is derived from an EMBL/GenBank/DDBJ whole genome shotgun (WGS) entry which is preliminary data.</text>
</comment>
<accession>A0A8J4QYG9</accession>
<protein>
    <submittedName>
        <fullName evidence="2">Uncharacterized protein</fullName>
    </submittedName>
</protein>
<proteinExistence type="predicted"/>
<keyword evidence="1" id="KW-0812">Transmembrane</keyword>
<dbReference type="EMBL" id="JRKL02001753">
    <property type="protein sequence ID" value="KAF3962211.1"/>
    <property type="molecule type" value="Genomic_DNA"/>
</dbReference>
<keyword evidence="1" id="KW-1133">Transmembrane helix</keyword>
<evidence type="ECO:0000313" key="2">
    <source>
        <dbReference type="EMBL" id="KAF3962211.1"/>
    </source>
</evidence>
<dbReference type="AlphaFoldDB" id="A0A8J4QYG9"/>
<gene>
    <name evidence="2" type="ORF">CMV_013256</name>
</gene>
<reference evidence="2" key="1">
    <citation type="submission" date="2020-03" db="EMBL/GenBank/DDBJ databases">
        <title>Castanea mollissima Vanexum genome sequencing.</title>
        <authorList>
            <person name="Staton M."/>
        </authorList>
    </citation>
    <scope>NUCLEOTIDE SEQUENCE</scope>
    <source>
        <tissue evidence="2">Leaf</tissue>
    </source>
</reference>
<organism evidence="2 3">
    <name type="scientific">Castanea mollissima</name>
    <name type="common">Chinese chestnut</name>
    <dbReference type="NCBI Taxonomy" id="60419"/>
    <lineage>
        <taxon>Eukaryota</taxon>
        <taxon>Viridiplantae</taxon>
        <taxon>Streptophyta</taxon>
        <taxon>Embryophyta</taxon>
        <taxon>Tracheophyta</taxon>
        <taxon>Spermatophyta</taxon>
        <taxon>Magnoliopsida</taxon>
        <taxon>eudicotyledons</taxon>
        <taxon>Gunneridae</taxon>
        <taxon>Pentapetalae</taxon>
        <taxon>rosids</taxon>
        <taxon>fabids</taxon>
        <taxon>Fagales</taxon>
        <taxon>Fagaceae</taxon>
        <taxon>Castanea</taxon>
    </lineage>
</organism>
<feature type="transmembrane region" description="Helical" evidence="1">
    <location>
        <begin position="34"/>
        <end position="56"/>
    </location>
</feature>
<dbReference type="Proteomes" id="UP000737018">
    <property type="component" value="Unassembled WGS sequence"/>
</dbReference>
<evidence type="ECO:0000256" key="1">
    <source>
        <dbReference type="SAM" id="Phobius"/>
    </source>
</evidence>
<keyword evidence="3" id="KW-1185">Reference proteome</keyword>
<sequence>MVAETAAAVGQGLSAGGFEFLLIYFYFHFFSHRFPLLVLFGFVLYVLFGLFSSLLFSSVNCDFIWVTDSNSDSVLSCLHDNRERVVSLTWTLTRLP</sequence>
<name>A0A8J4QYG9_9ROSI</name>